<sequence length="182" mass="20772">MVFTDSAAERINQFVHSIDHDLFIAPYIVPQFELNPATIIVSIVSFFAVCSRRTSPNIINYRGRSSRMAIAGDNTTQRCRTTKYLPTRARQILDLNSGVTAAEYLQPPLYILESDLSPNFFFRCERGRNQRARVKIERDGVEKVYGGERDGVEKVYGGIKERSDRRPLLPPRTPHKLTRPVS</sequence>
<feature type="compositionally biased region" description="Basic residues" evidence="1">
    <location>
        <begin position="173"/>
        <end position="182"/>
    </location>
</feature>
<evidence type="ECO:0000313" key="3">
    <source>
        <dbReference type="Proteomes" id="UP001458880"/>
    </source>
</evidence>
<name>A0AAW1M445_POPJA</name>
<comment type="caution">
    <text evidence="2">The sequence shown here is derived from an EMBL/GenBank/DDBJ whole genome shotgun (WGS) entry which is preliminary data.</text>
</comment>
<organism evidence="2 3">
    <name type="scientific">Popillia japonica</name>
    <name type="common">Japanese beetle</name>
    <dbReference type="NCBI Taxonomy" id="7064"/>
    <lineage>
        <taxon>Eukaryota</taxon>
        <taxon>Metazoa</taxon>
        <taxon>Ecdysozoa</taxon>
        <taxon>Arthropoda</taxon>
        <taxon>Hexapoda</taxon>
        <taxon>Insecta</taxon>
        <taxon>Pterygota</taxon>
        <taxon>Neoptera</taxon>
        <taxon>Endopterygota</taxon>
        <taxon>Coleoptera</taxon>
        <taxon>Polyphaga</taxon>
        <taxon>Scarabaeiformia</taxon>
        <taxon>Scarabaeidae</taxon>
        <taxon>Rutelinae</taxon>
        <taxon>Popillia</taxon>
    </lineage>
</organism>
<evidence type="ECO:0000256" key="1">
    <source>
        <dbReference type="SAM" id="MobiDB-lite"/>
    </source>
</evidence>
<evidence type="ECO:0000313" key="2">
    <source>
        <dbReference type="EMBL" id="KAK9739957.1"/>
    </source>
</evidence>
<dbReference type="EMBL" id="JASPKY010000069">
    <property type="protein sequence ID" value="KAK9739957.1"/>
    <property type="molecule type" value="Genomic_DNA"/>
</dbReference>
<feature type="compositionally biased region" description="Basic and acidic residues" evidence="1">
    <location>
        <begin position="156"/>
        <end position="167"/>
    </location>
</feature>
<keyword evidence="3" id="KW-1185">Reference proteome</keyword>
<proteinExistence type="predicted"/>
<reference evidence="2 3" key="1">
    <citation type="journal article" date="2024" name="BMC Genomics">
        <title>De novo assembly and annotation of Popillia japonica's genome with initial clues to its potential as an invasive pest.</title>
        <authorList>
            <person name="Cucini C."/>
            <person name="Boschi S."/>
            <person name="Funari R."/>
            <person name="Cardaioli E."/>
            <person name="Iannotti N."/>
            <person name="Marturano G."/>
            <person name="Paoli F."/>
            <person name="Bruttini M."/>
            <person name="Carapelli A."/>
            <person name="Frati F."/>
            <person name="Nardi F."/>
        </authorList>
    </citation>
    <scope>NUCLEOTIDE SEQUENCE [LARGE SCALE GENOMIC DNA]</scope>
    <source>
        <strain evidence="2">DMR45628</strain>
    </source>
</reference>
<dbReference type="Proteomes" id="UP001458880">
    <property type="component" value="Unassembled WGS sequence"/>
</dbReference>
<protein>
    <submittedName>
        <fullName evidence="2">Uncharacterized protein</fullName>
    </submittedName>
</protein>
<gene>
    <name evidence="2" type="ORF">QE152_g8629</name>
</gene>
<feature type="region of interest" description="Disordered" evidence="1">
    <location>
        <begin position="156"/>
        <end position="182"/>
    </location>
</feature>
<dbReference type="AlphaFoldDB" id="A0AAW1M445"/>
<accession>A0AAW1M445</accession>